<dbReference type="EMBL" id="MH426724">
    <property type="protein sequence ID" value="AXF51278.1"/>
    <property type="molecule type" value="Genomic_DNA"/>
</dbReference>
<reference evidence="2" key="1">
    <citation type="submission" date="2018-06" db="EMBL/GenBank/DDBJ databases">
        <authorList>
            <person name="Sharma R."/>
            <person name="James B."/>
            <person name="Berg J.A."/>
            <person name="Breakwell D.P."/>
            <person name="Hope S."/>
            <person name="Grose J.H."/>
        </authorList>
    </citation>
    <scope>NUCLEOTIDE SEQUENCE [LARGE SCALE GENOMIC DNA]</scope>
</reference>
<name>A0A345BLF7_9CAUD</name>
<accession>A0A345BLF7</accession>
<dbReference type="Proteomes" id="UP000258581">
    <property type="component" value="Segment"/>
</dbReference>
<protein>
    <submittedName>
        <fullName evidence="1">Uncharacterized protein</fullName>
    </submittedName>
</protein>
<evidence type="ECO:0000313" key="2">
    <source>
        <dbReference type="Proteomes" id="UP000258581"/>
    </source>
</evidence>
<organism evidence="1 2">
    <name type="scientific">Erwinia phage Wellington</name>
    <dbReference type="NCBI Taxonomy" id="2267653"/>
    <lineage>
        <taxon>Viruses</taxon>
        <taxon>Duplodnaviria</taxon>
        <taxon>Heunggongvirae</taxon>
        <taxon>Uroviricota</taxon>
        <taxon>Caudoviricetes</taxon>
        <taxon>Chimalliviridae</taxon>
        <taxon>Wellingtonvirus</taxon>
        <taxon>Wellingtonvirus wellington</taxon>
    </lineage>
</organism>
<gene>
    <name evidence="1" type="ORF">WELLINGTON_149</name>
</gene>
<evidence type="ECO:0000313" key="1">
    <source>
        <dbReference type="EMBL" id="AXF51278.1"/>
    </source>
</evidence>
<proteinExistence type="predicted"/>
<sequence length="108" mass="11985">MTENKSISQEEAVIELQSNFDRLKEQAKDGHSPLYLVYTGDVGAVVHPKTWVMRDVLGQRTILGKSIAMVPAPEERTLYILEYETGAKLGEITNPPLDLLNELTGLST</sequence>
<keyword evidence="2" id="KW-1185">Reference proteome</keyword>